<gene>
    <name evidence="2" type="ORF">B0T21DRAFT_27158</name>
</gene>
<keyword evidence="1" id="KW-0732">Signal</keyword>
<sequence length="140" mass="16140">MAFFFPGVGWLVLLISVGNRSTGSWRLVLPFLFSLQWKGGMERKGKERKETSESQMVQWKCGEGLACRLFLCFSSSSGRRKKKERERRFCTVLGVCSFLVQKEQGNCFSRSFFSRYVFFLLVLWDGLYEVSSSTGAKDLR</sequence>
<name>A0AA40K7D2_9PEZI</name>
<dbReference type="Proteomes" id="UP001172159">
    <property type="component" value="Unassembled WGS sequence"/>
</dbReference>
<dbReference type="EMBL" id="JAUKTV010000001">
    <property type="protein sequence ID" value="KAK0748711.1"/>
    <property type="molecule type" value="Genomic_DNA"/>
</dbReference>
<comment type="caution">
    <text evidence="2">The sequence shown here is derived from an EMBL/GenBank/DDBJ whole genome shotgun (WGS) entry which is preliminary data.</text>
</comment>
<evidence type="ECO:0000313" key="2">
    <source>
        <dbReference type="EMBL" id="KAK0748711.1"/>
    </source>
</evidence>
<reference evidence="2" key="1">
    <citation type="submission" date="2023-06" db="EMBL/GenBank/DDBJ databases">
        <title>Genome-scale phylogeny and comparative genomics of the fungal order Sordariales.</title>
        <authorList>
            <consortium name="Lawrence Berkeley National Laboratory"/>
            <person name="Hensen N."/>
            <person name="Bonometti L."/>
            <person name="Westerberg I."/>
            <person name="Brannstrom I.O."/>
            <person name="Guillou S."/>
            <person name="Cros-Aarteil S."/>
            <person name="Calhoun S."/>
            <person name="Haridas S."/>
            <person name="Kuo A."/>
            <person name="Mondo S."/>
            <person name="Pangilinan J."/>
            <person name="Riley R."/>
            <person name="Labutti K."/>
            <person name="Andreopoulos B."/>
            <person name="Lipzen A."/>
            <person name="Chen C."/>
            <person name="Yanf M."/>
            <person name="Daum C."/>
            <person name="Ng V."/>
            <person name="Clum A."/>
            <person name="Steindorff A."/>
            <person name="Ohm R."/>
            <person name="Martin F."/>
            <person name="Silar P."/>
            <person name="Natvig D."/>
            <person name="Lalanne C."/>
            <person name="Gautier V."/>
            <person name="Ament-Velasquez S.L."/>
            <person name="Kruys A."/>
            <person name="Hutchinson M.I."/>
            <person name="Powell A.J."/>
            <person name="Barry K."/>
            <person name="Miller A.N."/>
            <person name="Grigoriev I.V."/>
            <person name="Debuchy R."/>
            <person name="Gladieux P."/>
            <person name="Thoren M.H."/>
            <person name="Johannesson H."/>
        </authorList>
    </citation>
    <scope>NUCLEOTIDE SEQUENCE</scope>
    <source>
        <strain evidence="2">CBS 540.89</strain>
    </source>
</reference>
<evidence type="ECO:0008006" key="4">
    <source>
        <dbReference type="Google" id="ProtNLM"/>
    </source>
</evidence>
<evidence type="ECO:0000256" key="1">
    <source>
        <dbReference type="SAM" id="SignalP"/>
    </source>
</evidence>
<proteinExistence type="predicted"/>
<feature type="chain" id="PRO_5041457162" description="Secreted protein" evidence="1">
    <location>
        <begin position="25"/>
        <end position="140"/>
    </location>
</feature>
<accession>A0AA40K7D2</accession>
<dbReference type="AlphaFoldDB" id="A0AA40K7D2"/>
<evidence type="ECO:0000313" key="3">
    <source>
        <dbReference type="Proteomes" id="UP001172159"/>
    </source>
</evidence>
<organism evidence="2 3">
    <name type="scientific">Apiosordaria backusii</name>
    <dbReference type="NCBI Taxonomy" id="314023"/>
    <lineage>
        <taxon>Eukaryota</taxon>
        <taxon>Fungi</taxon>
        <taxon>Dikarya</taxon>
        <taxon>Ascomycota</taxon>
        <taxon>Pezizomycotina</taxon>
        <taxon>Sordariomycetes</taxon>
        <taxon>Sordariomycetidae</taxon>
        <taxon>Sordariales</taxon>
        <taxon>Lasiosphaeriaceae</taxon>
        <taxon>Apiosordaria</taxon>
    </lineage>
</organism>
<feature type="signal peptide" evidence="1">
    <location>
        <begin position="1"/>
        <end position="24"/>
    </location>
</feature>
<protein>
    <recommendedName>
        <fullName evidence="4">Secreted protein</fullName>
    </recommendedName>
</protein>
<keyword evidence="3" id="KW-1185">Reference proteome</keyword>